<dbReference type="PANTHER" id="PTHR12814">
    <property type="entry name" value="RNA-BINDING PROTEIN NOB1"/>
    <property type="match status" value="1"/>
</dbReference>
<dbReference type="GO" id="GO:0046872">
    <property type="term" value="F:metal ion binding"/>
    <property type="evidence" value="ECO:0007669"/>
    <property type="project" value="UniProtKB-KW"/>
</dbReference>
<feature type="domain" description="Ribonuclease PIN" evidence="6">
    <location>
        <begin position="70"/>
        <end position="143"/>
    </location>
</feature>
<proteinExistence type="inferred from homology"/>
<feature type="compositionally biased region" description="Low complexity" evidence="5">
    <location>
        <begin position="265"/>
        <end position="277"/>
    </location>
</feature>
<evidence type="ECO:0000256" key="5">
    <source>
        <dbReference type="SAM" id="MobiDB-lite"/>
    </source>
</evidence>
<evidence type="ECO:0000256" key="4">
    <source>
        <dbReference type="ARBA" id="ARBA00022801"/>
    </source>
</evidence>
<dbReference type="CDD" id="cd09876">
    <property type="entry name" value="PIN_Nob1-like"/>
    <property type="match status" value="1"/>
</dbReference>
<reference evidence="7 8" key="1">
    <citation type="submission" date="2024-04" db="EMBL/GenBank/DDBJ databases">
        <title>Genome assembly C_amara_ONT_v2.</title>
        <authorList>
            <person name="Yant L."/>
            <person name="Moore C."/>
            <person name="Slenker M."/>
        </authorList>
    </citation>
    <scope>NUCLEOTIDE SEQUENCE [LARGE SCALE GENOMIC DNA]</scope>
    <source>
        <tissue evidence="7">Leaf</tissue>
    </source>
</reference>
<dbReference type="AlphaFoldDB" id="A0ABD1A0I9"/>
<feature type="region of interest" description="Disordered" evidence="5">
    <location>
        <begin position="257"/>
        <end position="282"/>
    </location>
</feature>
<comment type="caution">
    <text evidence="7">The sequence shown here is derived from an EMBL/GenBank/DDBJ whole genome shotgun (WGS) entry which is preliminary data.</text>
</comment>
<keyword evidence="2" id="KW-0540">Nuclease</keyword>
<comment type="similarity">
    <text evidence="1">Belongs to the NOB1 family.</text>
</comment>
<dbReference type="GO" id="GO:0031981">
    <property type="term" value="C:nuclear lumen"/>
    <property type="evidence" value="ECO:0007669"/>
    <property type="project" value="UniProtKB-ARBA"/>
</dbReference>
<name>A0ABD1A0I9_CARAN</name>
<keyword evidence="4" id="KW-0378">Hydrolase</keyword>
<evidence type="ECO:0000256" key="1">
    <source>
        <dbReference type="ARBA" id="ARBA00005858"/>
    </source>
</evidence>
<dbReference type="FunFam" id="3.40.50.1010:FF:000020">
    <property type="entry name" value="20S-pre-rRNA D-site endonuclease NOB1"/>
    <property type="match status" value="1"/>
</dbReference>
<evidence type="ECO:0000259" key="6">
    <source>
        <dbReference type="Pfam" id="PF17146"/>
    </source>
</evidence>
<keyword evidence="8" id="KW-1185">Reference proteome</keyword>
<feature type="compositionally biased region" description="Basic and acidic residues" evidence="5">
    <location>
        <begin position="28"/>
        <end position="42"/>
    </location>
</feature>
<protein>
    <submittedName>
        <fullName evidence="7">RNA-binding NOB1-like protein</fullName>
    </submittedName>
</protein>
<sequence>MPTPSLCPRAEGGQSTRGEMWIHVPQKRRELGDTPQCGEHDSIGGAAADQGPPRWLALGLKRDLSIEGGQSFTNLADKFVTIREVISEIRDPDSIRLLEFITYTIEEPSRESLSKVDKFAKATGDFPCLSDVDRKLIALTYTLEALVNGTTNLRDVPPLIQTVRVKRLPEKELPGWGSNVANLDEWEALEKETEEISNPNSKILPLKDLNMNIIPQPGEGPKKREVKHKGKTVVEGVDVSQGQCDSDEWTPVVSRKTRTRRATRDAALAEQETQQDQQADKAGDVIVDTSHPSSVACITGDYAMQNAILQMGLRLLAPGGMQIRQLKGGSGNAMLATQ</sequence>
<dbReference type="InterPro" id="IPR039907">
    <property type="entry name" value="NOB1"/>
</dbReference>
<organism evidence="7 8">
    <name type="scientific">Cardamine amara subsp. amara</name>
    <dbReference type="NCBI Taxonomy" id="228776"/>
    <lineage>
        <taxon>Eukaryota</taxon>
        <taxon>Viridiplantae</taxon>
        <taxon>Streptophyta</taxon>
        <taxon>Embryophyta</taxon>
        <taxon>Tracheophyta</taxon>
        <taxon>Spermatophyta</taxon>
        <taxon>Magnoliopsida</taxon>
        <taxon>eudicotyledons</taxon>
        <taxon>Gunneridae</taxon>
        <taxon>Pentapetalae</taxon>
        <taxon>rosids</taxon>
        <taxon>malvids</taxon>
        <taxon>Brassicales</taxon>
        <taxon>Brassicaceae</taxon>
        <taxon>Cardamineae</taxon>
        <taxon>Cardamine</taxon>
    </lineage>
</organism>
<dbReference type="GO" id="GO:0006364">
    <property type="term" value="P:rRNA processing"/>
    <property type="evidence" value="ECO:0007669"/>
    <property type="project" value="UniProtKB-ARBA"/>
</dbReference>
<gene>
    <name evidence="7" type="ORF">V5N11_034090</name>
</gene>
<dbReference type="Pfam" id="PF17146">
    <property type="entry name" value="PIN_6"/>
    <property type="match status" value="1"/>
</dbReference>
<dbReference type="GO" id="GO:0016787">
    <property type="term" value="F:hydrolase activity"/>
    <property type="evidence" value="ECO:0007669"/>
    <property type="project" value="UniProtKB-KW"/>
</dbReference>
<evidence type="ECO:0000313" key="8">
    <source>
        <dbReference type="Proteomes" id="UP001558713"/>
    </source>
</evidence>
<dbReference type="Proteomes" id="UP001558713">
    <property type="component" value="Unassembled WGS sequence"/>
</dbReference>
<feature type="region of interest" description="Disordered" evidence="5">
    <location>
        <begin position="28"/>
        <end position="50"/>
    </location>
</feature>
<dbReference type="GO" id="GO:0005737">
    <property type="term" value="C:cytoplasm"/>
    <property type="evidence" value="ECO:0007669"/>
    <property type="project" value="UniProtKB-ARBA"/>
</dbReference>
<evidence type="ECO:0000313" key="7">
    <source>
        <dbReference type="EMBL" id="KAL1200347.1"/>
    </source>
</evidence>
<dbReference type="PANTHER" id="PTHR12814:SF2">
    <property type="entry name" value="RNA-BINDING PROTEIN NOB1"/>
    <property type="match status" value="1"/>
</dbReference>
<dbReference type="EMBL" id="JBANAX010000623">
    <property type="protein sequence ID" value="KAL1200347.1"/>
    <property type="molecule type" value="Genomic_DNA"/>
</dbReference>
<dbReference type="Gene3D" id="3.40.50.1010">
    <property type="entry name" value="5'-nuclease"/>
    <property type="match status" value="1"/>
</dbReference>
<dbReference type="InterPro" id="IPR033411">
    <property type="entry name" value="Ribonuclease_PIN"/>
</dbReference>
<dbReference type="GO" id="GO:0004521">
    <property type="term" value="F:RNA endonuclease activity"/>
    <property type="evidence" value="ECO:0007669"/>
    <property type="project" value="UniProtKB-ARBA"/>
</dbReference>
<evidence type="ECO:0000256" key="2">
    <source>
        <dbReference type="ARBA" id="ARBA00022722"/>
    </source>
</evidence>
<evidence type="ECO:0000256" key="3">
    <source>
        <dbReference type="ARBA" id="ARBA00022723"/>
    </source>
</evidence>
<accession>A0ABD1A0I9</accession>
<keyword evidence="3" id="KW-0479">Metal-binding</keyword>